<protein>
    <submittedName>
        <fullName evidence="3">RING-type domain-containing protein</fullName>
    </submittedName>
</protein>
<accession>A0A1I8FRR8</accession>
<dbReference type="AlphaFoldDB" id="A0A1I8FRR8"/>
<feature type="region of interest" description="Disordered" evidence="1">
    <location>
        <begin position="314"/>
        <end position="339"/>
    </location>
</feature>
<feature type="region of interest" description="Disordered" evidence="1">
    <location>
        <begin position="183"/>
        <end position="205"/>
    </location>
</feature>
<dbReference type="Gene3D" id="1.20.1070.10">
    <property type="entry name" value="Rhodopsin 7-helix transmembrane proteins"/>
    <property type="match status" value="1"/>
</dbReference>
<feature type="region of interest" description="Disordered" evidence="1">
    <location>
        <begin position="1"/>
        <end position="44"/>
    </location>
</feature>
<dbReference type="Proteomes" id="UP000095280">
    <property type="component" value="Unplaced"/>
</dbReference>
<reference evidence="3" key="1">
    <citation type="submission" date="2016-11" db="UniProtKB">
        <authorList>
            <consortium name="WormBaseParasite"/>
        </authorList>
    </citation>
    <scope>IDENTIFICATION</scope>
</reference>
<name>A0A1I8FRR8_9PLAT</name>
<feature type="compositionally biased region" description="Polar residues" evidence="1">
    <location>
        <begin position="329"/>
        <end position="339"/>
    </location>
</feature>
<proteinExistence type="predicted"/>
<evidence type="ECO:0000313" key="3">
    <source>
        <dbReference type="WBParaSite" id="maker-unitig_44631-snap-gene-0.1-mRNA-1"/>
    </source>
</evidence>
<feature type="compositionally biased region" description="Polar residues" evidence="1">
    <location>
        <begin position="26"/>
        <end position="36"/>
    </location>
</feature>
<evidence type="ECO:0000256" key="1">
    <source>
        <dbReference type="SAM" id="MobiDB-lite"/>
    </source>
</evidence>
<evidence type="ECO:0000313" key="2">
    <source>
        <dbReference type="Proteomes" id="UP000095280"/>
    </source>
</evidence>
<sequence length="429" mass="46814">QLHGSDHQGRVHAPTEGLCEEEERLNCSSGSSTPAQVNRPAGVPVEKAPAGSTGILKATIISTSRHIQRARATISSESSAPLSECSSSSLIFIVCWMPFTLMYLIRGLNKATAVAATETATASKIVEVVQELAIWLGYAKQRSQPHSVPPIFNKDFRLAFKKLTMCRVLEDATAGAEKVRSKSVIDHSSGKSGRQAAAPGSVPRQSCRSLVGSAGQVRSKKFTTNFCVCKICHGAVQDAEMLGLFAHFLRGCASRTTIASEAAYRRSTRTTGEFTCPLCRSGLNCRLEALKKLPDNFLISNLFRHDGTGRKCPDTPTCDESAHDPWPRSSRTAANRKTSSARSTKMRWFDSTASACQACICIILHIQRATKTTTVSNFSEAVVKYKADIEGILVDCKIYEKYVERVAGTERQITERSTKIRELAIEFIS</sequence>
<dbReference type="WBParaSite" id="maker-unitig_44631-snap-gene-0.1-mRNA-1">
    <property type="protein sequence ID" value="maker-unitig_44631-snap-gene-0.1-mRNA-1"/>
    <property type="gene ID" value="maker-unitig_44631-snap-gene-0.1"/>
</dbReference>
<keyword evidence="2" id="KW-1185">Reference proteome</keyword>
<organism evidence="2 3">
    <name type="scientific">Macrostomum lignano</name>
    <dbReference type="NCBI Taxonomy" id="282301"/>
    <lineage>
        <taxon>Eukaryota</taxon>
        <taxon>Metazoa</taxon>
        <taxon>Spiralia</taxon>
        <taxon>Lophotrochozoa</taxon>
        <taxon>Platyhelminthes</taxon>
        <taxon>Rhabditophora</taxon>
        <taxon>Macrostomorpha</taxon>
        <taxon>Macrostomida</taxon>
        <taxon>Macrostomidae</taxon>
        <taxon>Macrostomum</taxon>
    </lineage>
</organism>